<protein>
    <recommendedName>
        <fullName evidence="3">Transformation system protein</fullName>
    </recommendedName>
</protein>
<dbReference type="RefSeq" id="WP_025803583.1">
    <property type="nucleotide sequence ID" value="NZ_CP053842.1"/>
</dbReference>
<evidence type="ECO:0000313" key="1">
    <source>
        <dbReference type="EMBL" id="QOQ87221.1"/>
    </source>
</evidence>
<organism evidence="1 2">
    <name type="scientific">Campylobacter corcagiensis</name>
    <dbReference type="NCBI Taxonomy" id="1448857"/>
    <lineage>
        <taxon>Bacteria</taxon>
        <taxon>Pseudomonadati</taxon>
        <taxon>Campylobacterota</taxon>
        <taxon>Epsilonproteobacteria</taxon>
        <taxon>Campylobacterales</taxon>
        <taxon>Campylobacteraceae</taxon>
        <taxon>Campylobacter</taxon>
    </lineage>
</organism>
<name>A0A7M1LFZ2_9BACT</name>
<gene>
    <name evidence="1" type="ORF">IMC76_08435</name>
</gene>
<dbReference type="EMBL" id="CP063078">
    <property type="protein sequence ID" value="QOQ87221.1"/>
    <property type="molecule type" value="Genomic_DNA"/>
</dbReference>
<dbReference type="OrthoDB" id="5355638at2"/>
<dbReference type="AlphaFoldDB" id="A0A7M1LFZ2"/>
<sequence>MKRGILLFISLVGSMFAQPDTSRYDERFNMLSQKRVGLSDQQIISLHNPFSPAKDEVVKDVSPDELIGKDLTAIIGDRVRINNEWYTLGDNIGSFKILSLSGDGVLLENESGKLELKLNKGNKNVIIKY</sequence>
<reference evidence="1 2" key="1">
    <citation type="submission" date="2020-10" db="EMBL/GenBank/DDBJ databases">
        <title>Campylobacter and Helicobacter PacBio genomes.</title>
        <authorList>
            <person name="Lane C."/>
        </authorList>
    </citation>
    <scope>NUCLEOTIDE SEQUENCE [LARGE SCALE GENOMIC DNA]</scope>
    <source>
        <strain evidence="1 2">2016D-0077</strain>
    </source>
</reference>
<evidence type="ECO:0008006" key="3">
    <source>
        <dbReference type="Google" id="ProtNLM"/>
    </source>
</evidence>
<evidence type="ECO:0000313" key="2">
    <source>
        <dbReference type="Proteomes" id="UP000594749"/>
    </source>
</evidence>
<dbReference type="Proteomes" id="UP000594749">
    <property type="component" value="Chromosome"/>
</dbReference>
<proteinExistence type="predicted"/>
<accession>A0A7M1LFZ2</accession>
<keyword evidence="2" id="KW-1185">Reference proteome</keyword>